<proteinExistence type="predicted"/>
<keyword evidence="1" id="KW-0812">Transmembrane</keyword>
<organism evidence="2 3">
    <name type="scientific">Symbiodinium pilosum</name>
    <name type="common">Dinoflagellate</name>
    <dbReference type="NCBI Taxonomy" id="2952"/>
    <lineage>
        <taxon>Eukaryota</taxon>
        <taxon>Sar</taxon>
        <taxon>Alveolata</taxon>
        <taxon>Dinophyceae</taxon>
        <taxon>Suessiales</taxon>
        <taxon>Symbiodiniaceae</taxon>
        <taxon>Symbiodinium</taxon>
    </lineage>
</organism>
<evidence type="ECO:0000313" key="3">
    <source>
        <dbReference type="Proteomes" id="UP000649617"/>
    </source>
</evidence>
<gene>
    <name evidence="2" type="primary">TMCO4</name>
    <name evidence="2" type="ORF">SPIL2461_LOCUS22945</name>
</gene>
<accession>A0A812YBI4</accession>
<dbReference type="AlphaFoldDB" id="A0A812YBI4"/>
<dbReference type="EMBL" id="CAJNIZ010047765">
    <property type="protein sequence ID" value="CAE7775468.1"/>
    <property type="molecule type" value="Genomic_DNA"/>
</dbReference>
<feature type="non-terminal residue" evidence="2">
    <location>
        <position position="1"/>
    </location>
</feature>
<keyword evidence="1" id="KW-1133">Transmembrane helix</keyword>
<sequence>VTLAFTFLDRYDSLVTRGPSSNKVLNSVALVTLLLHLAVSCSIVFSRCKEDRPETLVPSVQQWLLYVALWPVLAVLVSEGTKRRDRRYHMHLQKTLRVLFNTRLGMWSPK</sequence>
<evidence type="ECO:0000313" key="2">
    <source>
        <dbReference type="EMBL" id="CAE7775468.1"/>
    </source>
</evidence>
<feature type="transmembrane region" description="Helical" evidence="1">
    <location>
        <begin position="60"/>
        <end position="77"/>
    </location>
</feature>
<dbReference type="InterPro" id="IPR039720">
    <property type="entry name" value="TMEM94"/>
</dbReference>
<dbReference type="PANTHER" id="PTHR13219">
    <property type="entry name" value="TRANSMEMBRANE PROTEIN 94"/>
    <property type="match status" value="1"/>
</dbReference>
<comment type="caution">
    <text evidence="2">The sequence shown here is derived from an EMBL/GenBank/DDBJ whole genome shotgun (WGS) entry which is preliminary data.</text>
</comment>
<dbReference type="Proteomes" id="UP000649617">
    <property type="component" value="Unassembled WGS sequence"/>
</dbReference>
<feature type="transmembrane region" description="Helical" evidence="1">
    <location>
        <begin position="24"/>
        <end position="45"/>
    </location>
</feature>
<evidence type="ECO:0000256" key="1">
    <source>
        <dbReference type="SAM" id="Phobius"/>
    </source>
</evidence>
<keyword evidence="1" id="KW-0472">Membrane</keyword>
<reference evidence="2" key="1">
    <citation type="submission" date="2021-02" db="EMBL/GenBank/DDBJ databases">
        <authorList>
            <person name="Dougan E. K."/>
            <person name="Rhodes N."/>
            <person name="Thang M."/>
            <person name="Chan C."/>
        </authorList>
    </citation>
    <scope>NUCLEOTIDE SEQUENCE</scope>
</reference>
<dbReference type="Gene3D" id="1.20.1110.10">
    <property type="entry name" value="Calcium-transporting ATPase, transmembrane domain"/>
    <property type="match status" value="1"/>
</dbReference>
<dbReference type="OrthoDB" id="5568754at2759"/>
<dbReference type="PANTHER" id="PTHR13219:SF6">
    <property type="entry name" value="TRANSMEMBRANE PROTEIN 94"/>
    <property type="match status" value="1"/>
</dbReference>
<name>A0A812YBI4_SYMPI</name>
<keyword evidence="3" id="KW-1185">Reference proteome</keyword>
<protein>
    <submittedName>
        <fullName evidence="2">TMCO4 protein</fullName>
    </submittedName>
</protein>